<evidence type="ECO:0000313" key="2">
    <source>
        <dbReference type="Proteomes" id="UP000295497"/>
    </source>
</evidence>
<dbReference type="AlphaFoldDB" id="A0A4P2R7Q8"/>
<evidence type="ECO:0000313" key="1">
    <source>
        <dbReference type="EMBL" id="AUX38113.1"/>
    </source>
</evidence>
<name>A0A4P2R7Q8_SORCE</name>
<sequence length="282" mass="31195">MESARQFALIVCVAVSTSQAACIASTELDGLEGEDELVEEVQQEIVVYNALTHNALTHNALTYNALTHNALTHNALTHNGLIGNPFTSEALRDPESRELLSFIVSCALPEDEKITVEVDRRSYTFVGELGLAPEWGRRNGSCGEKCQEWVSACLLSRVNYRGEHVPISLRGKNDALSSTRRERDTYEEPEATYYGNVFLKNQRRFACLAPGQRSIPRVCGPSIDDCVVDIVGKCEDVCDGPRQDGSYTDCRDRKPLLKLPCGTRIFPLGTDSYKASVSVFLE</sequence>
<reference evidence="1 2" key="1">
    <citation type="submission" date="2015-09" db="EMBL/GenBank/DDBJ databases">
        <title>Sorangium comparison.</title>
        <authorList>
            <person name="Zaburannyi N."/>
            <person name="Bunk B."/>
            <person name="Overmann J."/>
            <person name="Mueller R."/>
        </authorList>
    </citation>
    <scope>NUCLEOTIDE SEQUENCE [LARGE SCALE GENOMIC DNA]</scope>
    <source>
        <strain evidence="1 2">So ce836</strain>
    </source>
</reference>
<protein>
    <submittedName>
        <fullName evidence="1">Uncharacterized protein</fullName>
    </submittedName>
</protein>
<proteinExistence type="predicted"/>
<gene>
    <name evidence="1" type="ORF">SOCE836_103530</name>
</gene>
<accession>A0A4P2R7Q8</accession>
<organism evidence="1 2">
    <name type="scientific">Sorangium cellulosum</name>
    <name type="common">Polyangium cellulosum</name>
    <dbReference type="NCBI Taxonomy" id="56"/>
    <lineage>
        <taxon>Bacteria</taxon>
        <taxon>Pseudomonadati</taxon>
        <taxon>Myxococcota</taxon>
        <taxon>Polyangia</taxon>
        <taxon>Polyangiales</taxon>
        <taxon>Polyangiaceae</taxon>
        <taxon>Sorangium</taxon>
    </lineage>
</organism>
<dbReference type="EMBL" id="CP012672">
    <property type="protein sequence ID" value="AUX38113.1"/>
    <property type="molecule type" value="Genomic_DNA"/>
</dbReference>
<dbReference type="Proteomes" id="UP000295497">
    <property type="component" value="Chromosome"/>
</dbReference>